<dbReference type="FunCoup" id="D8LMA2">
    <property type="interactions" value="292"/>
</dbReference>
<dbReference type="EMBL" id="FN649728">
    <property type="protein sequence ID" value="CBN77512.1"/>
    <property type="molecule type" value="Genomic_DNA"/>
</dbReference>
<keyword evidence="4" id="KW-1185">Reference proteome</keyword>
<dbReference type="OrthoDB" id="194468at2759"/>
<dbReference type="Proteomes" id="UP000002630">
    <property type="component" value="Linkage Group LG03"/>
</dbReference>
<dbReference type="OMA" id="PHCAING"/>
<organism evidence="3 4">
    <name type="scientific">Ectocarpus siliculosus</name>
    <name type="common">Brown alga</name>
    <name type="synonym">Conferva siliculosa</name>
    <dbReference type="NCBI Taxonomy" id="2880"/>
    <lineage>
        <taxon>Eukaryota</taxon>
        <taxon>Sar</taxon>
        <taxon>Stramenopiles</taxon>
        <taxon>Ochrophyta</taxon>
        <taxon>PX clade</taxon>
        <taxon>Phaeophyceae</taxon>
        <taxon>Ectocarpales</taxon>
        <taxon>Ectocarpaceae</taxon>
        <taxon>Ectocarpus</taxon>
    </lineage>
</organism>
<dbReference type="STRING" id="2880.D8LMA2"/>
<dbReference type="AlphaFoldDB" id="D8LMA2"/>
<reference evidence="3 4" key="1">
    <citation type="journal article" date="2010" name="Nature">
        <title>The Ectocarpus genome and the independent evolution of multicellularity in brown algae.</title>
        <authorList>
            <person name="Cock J.M."/>
            <person name="Sterck L."/>
            <person name="Rouze P."/>
            <person name="Scornet D."/>
            <person name="Allen A.E."/>
            <person name="Amoutzias G."/>
            <person name="Anthouard V."/>
            <person name="Artiguenave F."/>
            <person name="Aury J.M."/>
            <person name="Badger J.H."/>
            <person name="Beszteri B."/>
            <person name="Billiau K."/>
            <person name="Bonnet E."/>
            <person name="Bothwell J.H."/>
            <person name="Bowler C."/>
            <person name="Boyen C."/>
            <person name="Brownlee C."/>
            <person name="Carrano C.J."/>
            <person name="Charrier B."/>
            <person name="Cho G.Y."/>
            <person name="Coelho S.M."/>
            <person name="Collen J."/>
            <person name="Corre E."/>
            <person name="Da Silva C."/>
            <person name="Delage L."/>
            <person name="Delaroque N."/>
            <person name="Dittami S.M."/>
            <person name="Doulbeau S."/>
            <person name="Elias M."/>
            <person name="Farnham G."/>
            <person name="Gachon C.M."/>
            <person name="Gschloessl B."/>
            <person name="Heesch S."/>
            <person name="Jabbari K."/>
            <person name="Jubin C."/>
            <person name="Kawai H."/>
            <person name="Kimura K."/>
            <person name="Kloareg B."/>
            <person name="Kupper F.C."/>
            <person name="Lang D."/>
            <person name="Le Bail A."/>
            <person name="Leblanc C."/>
            <person name="Lerouge P."/>
            <person name="Lohr M."/>
            <person name="Lopez P.J."/>
            <person name="Martens C."/>
            <person name="Maumus F."/>
            <person name="Michel G."/>
            <person name="Miranda-Saavedra D."/>
            <person name="Morales J."/>
            <person name="Moreau H."/>
            <person name="Motomura T."/>
            <person name="Nagasato C."/>
            <person name="Napoli C.A."/>
            <person name="Nelson D.R."/>
            <person name="Nyvall-Collen P."/>
            <person name="Peters A.F."/>
            <person name="Pommier C."/>
            <person name="Potin P."/>
            <person name="Poulain J."/>
            <person name="Quesneville H."/>
            <person name="Read B."/>
            <person name="Rensing S.A."/>
            <person name="Ritter A."/>
            <person name="Rousvoal S."/>
            <person name="Samanta M."/>
            <person name="Samson G."/>
            <person name="Schroeder D.C."/>
            <person name="Segurens B."/>
            <person name="Strittmatter M."/>
            <person name="Tonon T."/>
            <person name="Tregear J.W."/>
            <person name="Valentin K."/>
            <person name="von Dassow P."/>
            <person name="Yamagishi T."/>
            <person name="Van de Peer Y."/>
            <person name="Wincker P."/>
        </authorList>
    </citation>
    <scope>NUCLEOTIDE SEQUENCE [LARGE SCALE GENOMIC DNA]</scope>
    <source>
        <strain evidence="4">Ec32 / CCAP1310/4</strain>
    </source>
</reference>
<gene>
    <name evidence="3" type="ORF">Esi_0004_0061</name>
</gene>
<evidence type="ECO:0000313" key="4">
    <source>
        <dbReference type="Proteomes" id="UP000002630"/>
    </source>
</evidence>
<dbReference type="Pfam" id="PF03665">
    <property type="entry name" value="UPF0172"/>
    <property type="match status" value="1"/>
</dbReference>
<comment type="similarity">
    <text evidence="1">Belongs to the EMC8/EMC9 family.</text>
</comment>
<accession>D8LMA2</accession>
<evidence type="ECO:0000259" key="2">
    <source>
        <dbReference type="PROSITE" id="PS50249"/>
    </source>
</evidence>
<dbReference type="InterPro" id="IPR037518">
    <property type="entry name" value="MPN"/>
</dbReference>
<dbReference type="InterPro" id="IPR005366">
    <property type="entry name" value="EMC8/9"/>
</dbReference>
<dbReference type="InParanoid" id="D8LMA2"/>
<sequence length="191" mass="20375">MSSFNVNVEEAAYLKLMLHAAKYPWAAVNGFLLGEEGLTGQVSVKDAVPLFHTSTLAPLLETSAVMVDAHAARSGLCIVGFYQANQCLDDNAPGALATEVMNKIDSTHAGPSVLVVISNKRLETAGDSAVSAYGRDSNNSFRKHVEVEVAAEAVKAFESALADKTEGRLVDMDEHLDDVQKDWRNPGIASA</sequence>
<proteinExistence type="inferred from homology"/>
<feature type="domain" description="MPN" evidence="2">
    <location>
        <begin position="6"/>
        <end position="139"/>
    </location>
</feature>
<dbReference type="Gene3D" id="3.40.140.10">
    <property type="entry name" value="Cytidine Deaminase, domain 2"/>
    <property type="match status" value="1"/>
</dbReference>
<name>D8LMA2_ECTSI</name>
<dbReference type="eggNOG" id="KOG3289">
    <property type="taxonomic scope" value="Eukaryota"/>
</dbReference>
<dbReference type="CDD" id="cd08060">
    <property type="entry name" value="MPN_UPF0172"/>
    <property type="match status" value="1"/>
</dbReference>
<evidence type="ECO:0000313" key="3">
    <source>
        <dbReference type="EMBL" id="CBN77512.1"/>
    </source>
</evidence>
<evidence type="ECO:0000256" key="1">
    <source>
        <dbReference type="ARBA" id="ARBA00007461"/>
    </source>
</evidence>
<dbReference type="PANTHER" id="PTHR12941">
    <property type="entry name" value="ER MEMBRANE PROTEIN COMPLEX"/>
    <property type="match status" value="1"/>
</dbReference>
<dbReference type="GO" id="GO:0072546">
    <property type="term" value="C:EMC complex"/>
    <property type="evidence" value="ECO:0007669"/>
    <property type="project" value="InterPro"/>
</dbReference>
<protein>
    <submittedName>
        <fullName evidence="3">COX4 neighbour</fullName>
    </submittedName>
</protein>
<dbReference type="PROSITE" id="PS50249">
    <property type="entry name" value="MPN"/>
    <property type="match status" value="1"/>
</dbReference>
<dbReference type="EMBL" id="FN648596">
    <property type="protein sequence ID" value="CBN77512.1"/>
    <property type="molecule type" value="Genomic_DNA"/>
</dbReference>
<dbReference type="PANTHER" id="PTHR12941:SF10">
    <property type="entry name" value="ER MEMBRANE PROTEIN COMPLEX SUBUNIT 8_9 HOMOLOG"/>
    <property type="match status" value="1"/>
</dbReference>